<reference evidence="1" key="2">
    <citation type="journal article" date="2015" name="Fish Shellfish Immunol.">
        <title>Early steps in the European eel (Anguilla anguilla)-Vibrio vulnificus interaction in the gills: Role of the RtxA13 toxin.</title>
        <authorList>
            <person name="Callol A."/>
            <person name="Pajuelo D."/>
            <person name="Ebbesson L."/>
            <person name="Teles M."/>
            <person name="MacKenzie S."/>
            <person name="Amaro C."/>
        </authorList>
    </citation>
    <scope>NUCLEOTIDE SEQUENCE</scope>
</reference>
<accession>A0A0E9TYA5</accession>
<dbReference type="EMBL" id="GBXM01050672">
    <property type="protein sequence ID" value="JAH57905.1"/>
    <property type="molecule type" value="Transcribed_RNA"/>
</dbReference>
<dbReference type="AlphaFoldDB" id="A0A0E9TYA5"/>
<proteinExistence type="predicted"/>
<name>A0A0E9TYA5_ANGAN</name>
<evidence type="ECO:0000313" key="1">
    <source>
        <dbReference type="EMBL" id="JAH57905.1"/>
    </source>
</evidence>
<reference evidence="1" key="1">
    <citation type="submission" date="2014-11" db="EMBL/GenBank/DDBJ databases">
        <authorList>
            <person name="Amaro Gonzalez C."/>
        </authorList>
    </citation>
    <scope>NUCLEOTIDE SEQUENCE</scope>
</reference>
<protein>
    <submittedName>
        <fullName evidence="1">Uncharacterized protein</fullName>
    </submittedName>
</protein>
<sequence>MWACQKSSFWYFWIPDPNADKFLLTHQYQNSKISQGMV</sequence>
<organism evidence="1">
    <name type="scientific">Anguilla anguilla</name>
    <name type="common">European freshwater eel</name>
    <name type="synonym">Muraena anguilla</name>
    <dbReference type="NCBI Taxonomy" id="7936"/>
    <lineage>
        <taxon>Eukaryota</taxon>
        <taxon>Metazoa</taxon>
        <taxon>Chordata</taxon>
        <taxon>Craniata</taxon>
        <taxon>Vertebrata</taxon>
        <taxon>Euteleostomi</taxon>
        <taxon>Actinopterygii</taxon>
        <taxon>Neopterygii</taxon>
        <taxon>Teleostei</taxon>
        <taxon>Anguilliformes</taxon>
        <taxon>Anguillidae</taxon>
        <taxon>Anguilla</taxon>
    </lineage>
</organism>